<organism evidence="2 3">
    <name type="scientific">Paenacidovorax caeni</name>
    <dbReference type="NCBI Taxonomy" id="343013"/>
    <lineage>
        <taxon>Bacteria</taxon>
        <taxon>Pseudomonadati</taxon>
        <taxon>Pseudomonadota</taxon>
        <taxon>Betaproteobacteria</taxon>
        <taxon>Burkholderiales</taxon>
        <taxon>Comamonadaceae</taxon>
        <taxon>Paenacidovorax</taxon>
    </lineage>
</organism>
<keyword evidence="3" id="KW-1185">Reference proteome</keyword>
<name>A0A1I7KWF2_9BURK</name>
<dbReference type="InterPro" id="IPR000073">
    <property type="entry name" value="AB_hydrolase_1"/>
</dbReference>
<dbReference type="OrthoDB" id="135231at2"/>
<feature type="domain" description="AB hydrolase-1" evidence="1">
    <location>
        <begin position="37"/>
        <end position="254"/>
    </location>
</feature>
<dbReference type="SUPFAM" id="SSF53474">
    <property type="entry name" value="alpha/beta-Hydrolases"/>
    <property type="match status" value="1"/>
</dbReference>
<proteinExistence type="predicted"/>
<dbReference type="AlphaFoldDB" id="A0A1I7KWF2"/>
<dbReference type="STRING" id="343013.SAMN04489707_10833"/>
<dbReference type="EMBL" id="FPBX01000083">
    <property type="protein sequence ID" value="SFV01757.1"/>
    <property type="molecule type" value="Genomic_DNA"/>
</dbReference>
<dbReference type="PANTHER" id="PTHR43689:SF8">
    <property type="entry name" value="ALPHA_BETA-HYDROLASES SUPERFAMILY PROTEIN"/>
    <property type="match status" value="1"/>
</dbReference>
<dbReference type="PRINTS" id="PR00111">
    <property type="entry name" value="ABHYDROLASE"/>
</dbReference>
<evidence type="ECO:0000313" key="3">
    <source>
        <dbReference type="Proteomes" id="UP000183656"/>
    </source>
</evidence>
<reference evidence="2 3" key="1">
    <citation type="submission" date="2016-10" db="EMBL/GenBank/DDBJ databases">
        <authorList>
            <person name="de Groot N.N."/>
        </authorList>
    </citation>
    <scope>NUCLEOTIDE SEQUENCE [LARGE SCALE GENOMIC DNA]</scope>
    <source>
        <strain evidence="2 3">R-24608</strain>
    </source>
</reference>
<dbReference type="Proteomes" id="UP000183656">
    <property type="component" value="Unassembled WGS sequence"/>
</dbReference>
<dbReference type="RefSeq" id="WP_054258079.1">
    <property type="nucleotide sequence ID" value="NZ_CYIG01000090.1"/>
</dbReference>
<evidence type="ECO:0000259" key="1">
    <source>
        <dbReference type="Pfam" id="PF12697"/>
    </source>
</evidence>
<protein>
    <submittedName>
        <fullName evidence="2">Pimeloyl-ACP methyl ester carboxylesterase</fullName>
    </submittedName>
</protein>
<dbReference type="InterPro" id="IPR029058">
    <property type="entry name" value="AB_hydrolase_fold"/>
</dbReference>
<gene>
    <name evidence="2" type="ORF">SAMN04489707_10833</name>
</gene>
<sequence>MQATTTVHARPHWIESSRGRLYAKRWTPTGEHQGAPVVLLHDSLGCVSTWRDFPHRLAAASGREVIAYDRLGFGESATHPGKLTADFVQDEAKNDFMAVCEQLDLSRFVVMGHSVGAGMAVACAASHPKACEGLVSVSAQAWVDDGIRQGIRVAEQQFDSPGAMDRLSSHHGDKATWVLHAWVDTWLSDVFSTWSLDALLPNIRCPVQVLHGDGDEYGSVRHAQHIAQEVRGPAVLHILKDCGHVPHRTHPDETLTLIQTFLAKEAQA</sequence>
<evidence type="ECO:0000313" key="2">
    <source>
        <dbReference type="EMBL" id="SFV01757.1"/>
    </source>
</evidence>
<dbReference type="Pfam" id="PF12697">
    <property type="entry name" value="Abhydrolase_6"/>
    <property type="match status" value="1"/>
</dbReference>
<accession>A0A1I7KWF2</accession>
<dbReference type="Gene3D" id="3.40.50.1820">
    <property type="entry name" value="alpha/beta hydrolase"/>
    <property type="match status" value="1"/>
</dbReference>
<dbReference type="PANTHER" id="PTHR43689">
    <property type="entry name" value="HYDROLASE"/>
    <property type="match status" value="1"/>
</dbReference>